<dbReference type="Proteomes" id="UP000199514">
    <property type="component" value="Unassembled WGS sequence"/>
</dbReference>
<proteinExistence type="predicted"/>
<feature type="transmembrane region" description="Helical" evidence="6">
    <location>
        <begin position="91"/>
        <end position="111"/>
    </location>
</feature>
<dbReference type="RefSeq" id="WP_091508514.1">
    <property type="nucleotide sequence ID" value="NZ_FOLE01000002.1"/>
</dbReference>
<feature type="transmembrane region" description="Helical" evidence="6">
    <location>
        <begin position="364"/>
        <end position="384"/>
    </location>
</feature>
<organism evidence="7 8">
    <name type="scientific">Flexibacter flexilis DSM 6793</name>
    <dbReference type="NCBI Taxonomy" id="927664"/>
    <lineage>
        <taxon>Bacteria</taxon>
        <taxon>Pseudomonadati</taxon>
        <taxon>Bacteroidota</taxon>
        <taxon>Cytophagia</taxon>
        <taxon>Cytophagales</taxon>
        <taxon>Flexibacteraceae</taxon>
        <taxon>Flexibacter</taxon>
    </lineage>
</organism>
<dbReference type="Pfam" id="PF13440">
    <property type="entry name" value="Polysacc_synt_3"/>
    <property type="match status" value="1"/>
</dbReference>
<dbReference type="PANTHER" id="PTHR30250:SF11">
    <property type="entry name" value="O-ANTIGEN TRANSPORTER-RELATED"/>
    <property type="match status" value="1"/>
</dbReference>
<dbReference type="AlphaFoldDB" id="A0A1I1FRB4"/>
<feature type="transmembrane region" description="Helical" evidence="6">
    <location>
        <begin position="329"/>
        <end position="352"/>
    </location>
</feature>
<evidence type="ECO:0000256" key="3">
    <source>
        <dbReference type="ARBA" id="ARBA00022692"/>
    </source>
</evidence>
<evidence type="ECO:0000256" key="1">
    <source>
        <dbReference type="ARBA" id="ARBA00004651"/>
    </source>
</evidence>
<sequence length="497" mass="55498">MSLLSKLKELGKDTSIYGMSKVLSQLLNFILVPIYTGYLSPSDYGILAMTTLYSSLFTPVVNMGLTSAVFRFMTYTETDEERKQIISTGHIAVISLALMGLALSLLFLPHINAILLNKDIPTSYLSIAVFTAFFSAIDAMPLAILRIERKAKKVATISLVNLMLSMGTTILLVIVFKFGVYGSLYGLLIANVMTAIYMFSQVTRPNFRYFSWAELKRMLGFGLPAVPHHLQAIGMSMYGQFMVKTMLSIEQAGLYNIAWKFTMPLVMITNAVQQSWGPYKFHLHKSEGEKAAFTFGSIFNYYLAAILFVFTMMALWMPYVFVWSVNSKFYEAASLLVYLSLIPICTGLYWMLGTGIELGKSMKLLPFISFSGFMVTFLTAALFINKFGTAGAGIATSCGWLTMAVLVYFYAQSIFKVAYDWLSVLACLLVAAAVIFANNYWASDLGIWPKFGLRLLLSIGFVLGIAIVFFRNKSESARMRQALNVLKNRKKKNKNVA</sequence>
<keyword evidence="8" id="KW-1185">Reference proteome</keyword>
<dbReference type="EMBL" id="FOLE01000002">
    <property type="protein sequence ID" value="SFB99633.1"/>
    <property type="molecule type" value="Genomic_DNA"/>
</dbReference>
<feature type="transmembrane region" description="Helical" evidence="6">
    <location>
        <begin position="157"/>
        <end position="176"/>
    </location>
</feature>
<feature type="transmembrane region" description="Helical" evidence="6">
    <location>
        <begin position="182"/>
        <end position="200"/>
    </location>
</feature>
<evidence type="ECO:0000256" key="6">
    <source>
        <dbReference type="SAM" id="Phobius"/>
    </source>
</evidence>
<feature type="transmembrane region" description="Helical" evidence="6">
    <location>
        <begin position="390"/>
        <end position="411"/>
    </location>
</feature>
<dbReference type="OrthoDB" id="650636at2"/>
<keyword evidence="2" id="KW-1003">Cell membrane</keyword>
<feature type="transmembrane region" description="Helical" evidence="6">
    <location>
        <begin position="44"/>
        <end position="70"/>
    </location>
</feature>
<evidence type="ECO:0000256" key="5">
    <source>
        <dbReference type="ARBA" id="ARBA00023136"/>
    </source>
</evidence>
<evidence type="ECO:0000256" key="4">
    <source>
        <dbReference type="ARBA" id="ARBA00022989"/>
    </source>
</evidence>
<protein>
    <submittedName>
        <fullName evidence="7">Membrane protein involved in the export of O-antigen and teichoic acid</fullName>
    </submittedName>
</protein>
<dbReference type="STRING" id="927664.SAMN05421780_102220"/>
<gene>
    <name evidence="7" type="ORF">SAMN05421780_102220</name>
</gene>
<dbReference type="GO" id="GO:0005886">
    <property type="term" value="C:plasma membrane"/>
    <property type="evidence" value="ECO:0007669"/>
    <property type="project" value="UniProtKB-SubCell"/>
</dbReference>
<keyword evidence="4 6" id="KW-1133">Transmembrane helix</keyword>
<feature type="transmembrane region" description="Helical" evidence="6">
    <location>
        <begin position="418"/>
        <end position="439"/>
    </location>
</feature>
<feature type="transmembrane region" description="Helical" evidence="6">
    <location>
        <begin position="21"/>
        <end position="38"/>
    </location>
</feature>
<dbReference type="PANTHER" id="PTHR30250">
    <property type="entry name" value="PST FAMILY PREDICTED COLANIC ACID TRANSPORTER"/>
    <property type="match status" value="1"/>
</dbReference>
<dbReference type="InterPro" id="IPR050833">
    <property type="entry name" value="Poly_Biosynth_Transport"/>
</dbReference>
<evidence type="ECO:0000256" key="2">
    <source>
        <dbReference type="ARBA" id="ARBA00022475"/>
    </source>
</evidence>
<name>A0A1I1FRB4_9BACT</name>
<feature type="transmembrane region" description="Helical" evidence="6">
    <location>
        <begin position="293"/>
        <end position="317"/>
    </location>
</feature>
<comment type="subcellular location">
    <subcellularLocation>
        <location evidence="1">Cell membrane</location>
        <topology evidence="1">Multi-pass membrane protein</topology>
    </subcellularLocation>
</comment>
<accession>A0A1I1FRB4</accession>
<reference evidence="7 8" key="1">
    <citation type="submission" date="2016-10" db="EMBL/GenBank/DDBJ databases">
        <authorList>
            <person name="de Groot N.N."/>
        </authorList>
    </citation>
    <scope>NUCLEOTIDE SEQUENCE [LARGE SCALE GENOMIC DNA]</scope>
    <source>
        <strain evidence="7 8">DSM 6793</strain>
    </source>
</reference>
<evidence type="ECO:0000313" key="8">
    <source>
        <dbReference type="Proteomes" id="UP000199514"/>
    </source>
</evidence>
<feature type="transmembrane region" description="Helical" evidence="6">
    <location>
        <begin position="451"/>
        <end position="470"/>
    </location>
</feature>
<keyword evidence="3 6" id="KW-0812">Transmembrane</keyword>
<evidence type="ECO:0000313" key="7">
    <source>
        <dbReference type="EMBL" id="SFB99633.1"/>
    </source>
</evidence>
<keyword evidence="5 6" id="KW-0472">Membrane</keyword>
<feature type="transmembrane region" description="Helical" evidence="6">
    <location>
        <begin position="123"/>
        <end position="145"/>
    </location>
</feature>